<sequence length="592" mass="60327">MNAPGGKRKRITLDQKAAMIRAVESGTKKGNVARDFGISTSTLSTILSKQESIIDAVARGVKGSAMRVRAPAFEAVERAVFKWFLDTLAVNLPVSGALLQRKARDFACIMGYDNFVASSGWLQCFKERHDIVGRAAAWMSVTATTIANCFRHASFAAAPDASDEPSDEPTVPDGFATSDEVAASWTALCDAGVVPDSESFCDYVSADSEVVATEQLLDHDIVRAVSDRNETSDYDSVDEQETNVPTASEALDAVDVLRRYFGAPGGGEDDLNIAAVAERAMTQHQVQQVQQVAVSPSVSTTTAAGSAGQAQQAQQPMSGMAALAAAAAATQKMTTVTSTTAAASPTPAIRVVSPSVLAQQGLKLSTLPIQGSPTGTGTVRLAAPGTLLKAGTTVGGKQIITVHKGAAATSQPQIVTLVKTTQGVTLATMPKVSLIQQAGKASPQGKVIPQGATIVKLVTTQAGGTATKPTLITTSQAQQQPTLLGLAGATGASPKVTILRTLPSNIVTVAKPGSPSSVATVGSSPKQQQTIVIAAPKAGGQPGTAKLLTQAGAKAGPGGILVVTTHPQGKATVVGTASATVEAGKGEGEAGS</sequence>
<evidence type="ECO:0000259" key="6">
    <source>
        <dbReference type="PROSITE" id="PS51253"/>
    </source>
</evidence>
<name>A0A9J6DI39_RHIMP</name>
<dbReference type="EMBL" id="JABSTU010000009">
    <property type="protein sequence ID" value="KAH8021632.1"/>
    <property type="molecule type" value="Genomic_DNA"/>
</dbReference>
<dbReference type="AlphaFoldDB" id="A0A9J6DI39"/>
<dbReference type="SUPFAM" id="SSF46689">
    <property type="entry name" value="Homeodomain-like"/>
    <property type="match status" value="2"/>
</dbReference>
<proteinExistence type="predicted"/>
<dbReference type="GO" id="GO:0003677">
    <property type="term" value="F:DNA binding"/>
    <property type="evidence" value="ECO:0007669"/>
    <property type="project" value="UniProtKB-UniRule"/>
</dbReference>
<keyword evidence="2 4" id="KW-0238">DNA-binding</keyword>
<reference evidence="7" key="1">
    <citation type="journal article" date="2020" name="Cell">
        <title>Large-Scale Comparative Analyses of Tick Genomes Elucidate Their Genetic Diversity and Vector Capacities.</title>
        <authorList>
            <consortium name="Tick Genome and Microbiome Consortium (TIGMIC)"/>
            <person name="Jia N."/>
            <person name="Wang J."/>
            <person name="Shi W."/>
            <person name="Du L."/>
            <person name="Sun Y."/>
            <person name="Zhan W."/>
            <person name="Jiang J.F."/>
            <person name="Wang Q."/>
            <person name="Zhang B."/>
            <person name="Ji P."/>
            <person name="Bell-Sakyi L."/>
            <person name="Cui X.M."/>
            <person name="Yuan T.T."/>
            <person name="Jiang B.G."/>
            <person name="Yang W.F."/>
            <person name="Lam T.T."/>
            <person name="Chang Q.C."/>
            <person name="Ding S.J."/>
            <person name="Wang X.J."/>
            <person name="Zhu J.G."/>
            <person name="Ruan X.D."/>
            <person name="Zhao L."/>
            <person name="Wei J.T."/>
            <person name="Ye R.Z."/>
            <person name="Que T.C."/>
            <person name="Du C.H."/>
            <person name="Zhou Y.H."/>
            <person name="Cheng J.X."/>
            <person name="Dai P.F."/>
            <person name="Guo W.B."/>
            <person name="Han X.H."/>
            <person name="Huang E.J."/>
            <person name="Li L.F."/>
            <person name="Wei W."/>
            <person name="Gao Y.C."/>
            <person name="Liu J.Z."/>
            <person name="Shao H.Z."/>
            <person name="Wang X."/>
            <person name="Wang C.C."/>
            <person name="Yang T.C."/>
            <person name="Huo Q.B."/>
            <person name="Li W."/>
            <person name="Chen H.Y."/>
            <person name="Chen S.E."/>
            <person name="Zhou L.G."/>
            <person name="Ni X.B."/>
            <person name="Tian J.H."/>
            <person name="Sheng Y."/>
            <person name="Liu T."/>
            <person name="Pan Y.S."/>
            <person name="Xia L.Y."/>
            <person name="Li J."/>
            <person name="Zhao F."/>
            <person name="Cao W.C."/>
        </authorList>
    </citation>
    <scope>NUCLEOTIDE SEQUENCE</scope>
    <source>
        <strain evidence="7">Rmic-2018</strain>
    </source>
</reference>
<evidence type="ECO:0000256" key="1">
    <source>
        <dbReference type="ARBA" id="ARBA00004123"/>
    </source>
</evidence>
<organism evidence="7 8">
    <name type="scientific">Rhipicephalus microplus</name>
    <name type="common">Cattle tick</name>
    <name type="synonym">Boophilus microplus</name>
    <dbReference type="NCBI Taxonomy" id="6941"/>
    <lineage>
        <taxon>Eukaryota</taxon>
        <taxon>Metazoa</taxon>
        <taxon>Ecdysozoa</taxon>
        <taxon>Arthropoda</taxon>
        <taxon>Chelicerata</taxon>
        <taxon>Arachnida</taxon>
        <taxon>Acari</taxon>
        <taxon>Parasitiformes</taxon>
        <taxon>Ixodida</taxon>
        <taxon>Ixodoidea</taxon>
        <taxon>Ixodidae</taxon>
        <taxon>Rhipicephalinae</taxon>
        <taxon>Rhipicephalus</taxon>
        <taxon>Boophilus</taxon>
    </lineage>
</organism>
<dbReference type="InterPro" id="IPR050863">
    <property type="entry name" value="CenT-Element_Derived"/>
</dbReference>
<keyword evidence="8" id="KW-1185">Reference proteome</keyword>
<keyword evidence="3 4" id="KW-0539">Nucleus</keyword>
<evidence type="ECO:0000256" key="3">
    <source>
        <dbReference type="ARBA" id="ARBA00023242"/>
    </source>
</evidence>
<dbReference type="Pfam" id="PF03221">
    <property type="entry name" value="HTH_Tnp_Tc5"/>
    <property type="match status" value="1"/>
</dbReference>
<accession>A0A9J6DI39</accession>
<dbReference type="InterPro" id="IPR009057">
    <property type="entry name" value="Homeodomain-like_sf"/>
</dbReference>
<dbReference type="InterPro" id="IPR006600">
    <property type="entry name" value="HTH_CenpB_DNA-bd_dom"/>
</dbReference>
<dbReference type="Proteomes" id="UP000821866">
    <property type="component" value="Chromosome 7"/>
</dbReference>
<dbReference type="PROSITE" id="PS51253">
    <property type="entry name" value="HTH_CENPB"/>
    <property type="match status" value="1"/>
</dbReference>
<evidence type="ECO:0000313" key="8">
    <source>
        <dbReference type="Proteomes" id="UP000821866"/>
    </source>
</evidence>
<evidence type="ECO:0000259" key="5">
    <source>
        <dbReference type="PROSITE" id="PS50960"/>
    </source>
</evidence>
<dbReference type="SMART" id="SM00674">
    <property type="entry name" value="CENPB"/>
    <property type="match status" value="1"/>
</dbReference>
<evidence type="ECO:0000256" key="4">
    <source>
        <dbReference type="PROSITE-ProRule" id="PRU00320"/>
    </source>
</evidence>
<gene>
    <name evidence="7" type="ORF">HPB51_016028</name>
</gene>
<feature type="DNA-binding region" description="H-T-H motif" evidence="4">
    <location>
        <begin position="29"/>
        <end position="49"/>
    </location>
</feature>
<dbReference type="VEuPathDB" id="VectorBase:LOC119173961"/>
<feature type="domain" description="HTH psq-type" evidence="5">
    <location>
        <begin position="1"/>
        <end position="53"/>
    </location>
</feature>
<evidence type="ECO:0000256" key="2">
    <source>
        <dbReference type="ARBA" id="ARBA00023125"/>
    </source>
</evidence>
<dbReference type="Pfam" id="PF04218">
    <property type="entry name" value="CENP-B_N"/>
    <property type="match status" value="1"/>
</dbReference>
<evidence type="ECO:0000313" key="7">
    <source>
        <dbReference type="EMBL" id="KAH8021632.1"/>
    </source>
</evidence>
<dbReference type="VEuPathDB" id="VectorBase:LOC119168716"/>
<dbReference type="GO" id="GO:0005634">
    <property type="term" value="C:nucleus"/>
    <property type="evidence" value="ECO:0007669"/>
    <property type="project" value="UniProtKB-SubCell"/>
</dbReference>
<evidence type="ECO:0008006" key="9">
    <source>
        <dbReference type="Google" id="ProtNLM"/>
    </source>
</evidence>
<dbReference type="PANTHER" id="PTHR19303:SF73">
    <property type="entry name" value="PROTEIN PDC2"/>
    <property type="match status" value="1"/>
</dbReference>
<dbReference type="Gene3D" id="1.10.10.60">
    <property type="entry name" value="Homeodomain-like"/>
    <property type="match status" value="2"/>
</dbReference>
<dbReference type="InterPro" id="IPR007889">
    <property type="entry name" value="HTH_Psq"/>
</dbReference>
<feature type="domain" description="HTH CENPB-type" evidence="6">
    <location>
        <begin position="64"/>
        <end position="135"/>
    </location>
</feature>
<comment type="caution">
    <text evidence="7">The sequence shown here is derived from an EMBL/GenBank/DDBJ whole genome shotgun (WGS) entry which is preliminary data.</text>
</comment>
<dbReference type="PANTHER" id="PTHR19303">
    <property type="entry name" value="TRANSPOSON"/>
    <property type="match status" value="1"/>
</dbReference>
<comment type="subcellular location">
    <subcellularLocation>
        <location evidence="1 4">Nucleus</location>
    </subcellularLocation>
</comment>
<reference evidence="7" key="2">
    <citation type="submission" date="2021-09" db="EMBL/GenBank/DDBJ databases">
        <authorList>
            <person name="Jia N."/>
            <person name="Wang J."/>
            <person name="Shi W."/>
            <person name="Du L."/>
            <person name="Sun Y."/>
            <person name="Zhan W."/>
            <person name="Jiang J."/>
            <person name="Wang Q."/>
            <person name="Zhang B."/>
            <person name="Ji P."/>
            <person name="Sakyi L.B."/>
            <person name="Cui X."/>
            <person name="Yuan T."/>
            <person name="Jiang B."/>
            <person name="Yang W."/>
            <person name="Lam T.T.-Y."/>
            <person name="Chang Q."/>
            <person name="Ding S."/>
            <person name="Wang X."/>
            <person name="Zhu J."/>
            <person name="Ruan X."/>
            <person name="Zhao L."/>
            <person name="Wei J."/>
            <person name="Que T."/>
            <person name="Du C."/>
            <person name="Cheng J."/>
            <person name="Dai P."/>
            <person name="Han X."/>
            <person name="Huang E."/>
            <person name="Gao Y."/>
            <person name="Liu J."/>
            <person name="Shao H."/>
            <person name="Ye R."/>
            <person name="Li L."/>
            <person name="Wei W."/>
            <person name="Wang X."/>
            <person name="Wang C."/>
            <person name="Huo Q."/>
            <person name="Li W."/>
            <person name="Guo W."/>
            <person name="Chen H."/>
            <person name="Chen S."/>
            <person name="Zhou L."/>
            <person name="Zhou L."/>
            <person name="Ni X."/>
            <person name="Tian J."/>
            <person name="Zhou Y."/>
            <person name="Sheng Y."/>
            <person name="Liu T."/>
            <person name="Pan Y."/>
            <person name="Xia L."/>
            <person name="Li J."/>
            <person name="Zhao F."/>
            <person name="Cao W."/>
        </authorList>
    </citation>
    <scope>NUCLEOTIDE SEQUENCE</scope>
    <source>
        <strain evidence="7">Rmic-2018</strain>
        <tissue evidence="7">Larvae</tissue>
    </source>
</reference>
<protein>
    <recommendedName>
        <fullName evidence="9">HTH CENPB-type domain-containing protein</fullName>
    </recommendedName>
</protein>
<dbReference type="PROSITE" id="PS50960">
    <property type="entry name" value="HTH_PSQ"/>
    <property type="match status" value="1"/>
</dbReference>